<comment type="caution">
    <text evidence="1">The sequence shown here is derived from an EMBL/GenBank/DDBJ whole genome shotgun (WGS) entry which is preliminary data.</text>
</comment>
<dbReference type="EMBL" id="SZQA01000033">
    <property type="protein sequence ID" value="TKK84703.1"/>
    <property type="molecule type" value="Genomic_DNA"/>
</dbReference>
<gene>
    <name evidence="1" type="ORF">FDA94_29250</name>
</gene>
<dbReference type="Proteomes" id="UP000308705">
    <property type="component" value="Unassembled WGS sequence"/>
</dbReference>
<dbReference type="RefSeq" id="WP_137250287.1">
    <property type="nucleotide sequence ID" value="NZ_SZQA01000033.1"/>
</dbReference>
<sequence>MGGKLVPPAEGDVYELQADFGIGAGSLTAGQQVTVTGVHPPGTPGLGVSNDDQVTADFPEAAGNIRTIALDVPSFYAQFSKVG</sequence>
<evidence type="ECO:0000313" key="2">
    <source>
        <dbReference type="Proteomes" id="UP000308705"/>
    </source>
</evidence>
<protein>
    <submittedName>
        <fullName evidence="1">Uncharacterized protein</fullName>
    </submittedName>
</protein>
<name>A0A4V5UZY3_9ACTN</name>
<accession>A0A4V5UZY3</accession>
<dbReference type="AlphaFoldDB" id="A0A4V5UZY3"/>
<keyword evidence="2" id="KW-1185">Reference proteome</keyword>
<proteinExistence type="predicted"/>
<organism evidence="1 2">
    <name type="scientific">Herbidospora galbida</name>
    <dbReference type="NCBI Taxonomy" id="2575442"/>
    <lineage>
        <taxon>Bacteria</taxon>
        <taxon>Bacillati</taxon>
        <taxon>Actinomycetota</taxon>
        <taxon>Actinomycetes</taxon>
        <taxon>Streptosporangiales</taxon>
        <taxon>Streptosporangiaceae</taxon>
        <taxon>Herbidospora</taxon>
    </lineage>
</organism>
<evidence type="ECO:0000313" key="1">
    <source>
        <dbReference type="EMBL" id="TKK84703.1"/>
    </source>
</evidence>
<reference evidence="1 2" key="1">
    <citation type="submission" date="2019-04" db="EMBL/GenBank/DDBJ databases">
        <title>Herbidospora sp. NEAU-GS14.nov., a novel actinomycete isolated from soil.</title>
        <authorList>
            <person name="Han L."/>
        </authorList>
    </citation>
    <scope>NUCLEOTIDE SEQUENCE [LARGE SCALE GENOMIC DNA]</scope>
    <source>
        <strain evidence="1 2">NEAU-GS14</strain>
    </source>
</reference>